<evidence type="ECO:0000313" key="2">
    <source>
        <dbReference type="Proteomes" id="UP000229213"/>
    </source>
</evidence>
<sequence>MAYTAKEIIDDVLGRIDDEENKISRKWLLHLLNMACIEYAKRTKSFRKEYSHAINTLYNAFALPENVLEIKNVKYSVDGVDWQQLYPMNLSERQRFEKKIMVA</sequence>
<gene>
    <name evidence="1" type="ORF">CO162_02710</name>
</gene>
<dbReference type="AlphaFoldDB" id="A0A2M7YGQ6"/>
<protein>
    <submittedName>
        <fullName evidence="1">Uncharacterized protein</fullName>
    </submittedName>
</protein>
<reference evidence="2" key="1">
    <citation type="submission" date="2017-09" db="EMBL/GenBank/DDBJ databases">
        <title>Depth-based differentiation of microbial function through sediment-hosted aquifers and enrichment of novel symbionts in the deep terrestrial subsurface.</title>
        <authorList>
            <person name="Probst A.J."/>
            <person name="Ladd B."/>
            <person name="Jarett J.K."/>
            <person name="Geller-Mcgrath D.E."/>
            <person name="Sieber C.M.K."/>
            <person name="Emerson J.B."/>
            <person name="Anantharaman K."/>
            <person name="Thomas B.C."/>
            <person name="Malmstrom R."/>
            <person name="Stieglmeier M."/>
            <person name="Klingl A."/>
            <person name="Woyke T."/>
            <person name="Ryan C.M."/>
            <person name="Banfield J.F."/>
        </authorList>
    </citation>
    <scope>NUCLEOTIDE SEQUENCE [LARGE SCALE GENOMIC DNA]</scope>
</reference>
<comment type="caution">
    <text evidence="1">The sequence shown here is derived from an EMBL/GenBank/DDBJ whole genome shotgun (WGS) entry which is preliminary data.</text>
</comment>
<accession>A0A2M7YGQ6</accession>
<proteinExistence type="predicted"/>
<dbReference type="Proteomes" id="UP000229213">
    <property type="component" value="Unassembled WGS sequence"/>
</dbReference>
<dbReference type="EMBL" id="PFWI01000088">
    <property type="protein sequence ID" value="PJA62138.1"/>
    <property type="molecule type" value="Genomic_DNA"/>
</dbReference>
<evidence type="ECO:0000313" key="1">
    <source>
        <dbReference type="EMBL" id="PJA62138.1"/>
    </source>
</evidence>
<name>A0A2M7YGQ6_9BACT</name>
<organism evidence="1 2">
    <name type="scientific">bacterium (Candidatus Ratteibacteria) CG_4_9_14_3_um_filter_41_21</name>
    <dbReference type="NCBI Taxonomy" id="2014289"/>
    <lineage>
        <taxon>Bacteria</taxon>
        <taxon>Candidatus Ratteibacteria</taxon>
    </lineage>
</organism>